<evidence type="ECO:0000313" key="2">
    <source>
        <dbReference type="Proteomes" id="UP000494249"/>
    </source>
</evidence>
<evidence type="ECO:0000313" key="1">
    <source>
        <dbReference type="EMBL" id="CAB3642565.1"/>
    </source>
</evidence>
<organism evidence="1 2">
    <name type="scientific">Paraburkholderia phenoliruptrix</name>
    <dbReference type="NCBI Taxonomy" id="252970"/>
    <lineage>
        <taxon>Bacteria</taxon>
        <taxon>Pseudomonadati</taxon>
        <taxon>Pseudomonadota</taxon>
        <taxon>Betaproteobacteria</taxon>
        <taxon>Burkholderiales</taxon>
        <taxon>Burkholderiaceae</taxon>
        <taxon>Paraburkholderia</taxon>
    </lineage>
</organism>
<dbReference type="EMBL" id="CADIKB010000001">
    <property type="protein sequence ID" value="CAB3642565.1"/>
    <property type="molecule type" value="Genomic_DNA"/>
</dbReference>
<name>A0A6J4ZYE9_9BURK</name>
<protein>
    <submittedName>
        <fullName evidence="1">Uncharacterized protein</fullName>
    </submittedName>
</protein>
<dbReference type="Proteomes" id="UP000494249">
    <property type="component" value="Unassembled WGS sequence"/>
</dbReference>
<accession>A0A6J4ZYE9</accession>
<dbReference type="AlphaFoldDB" id="A0A6J4ZYE9"/>
<gene>
    <name evidence="1" type="ORF">LMG22037_00421</name>
</gene>
<proteinExistence type="predicted"/>
<sequence>MATPRVFTGDRMGARHRAECHTRRGVVSFFVYRRAASELKAPFTLSGQTPNAPTQCCDAVATNRVVSIAVPAWRRYYRSRWLTEPMPRRSGALTASYRAAATERRNSASIHAMRRGAFQRIRRVARVNSTAVDSPYGGRAHLTEWQRAASPSPTNCADNGTPSRQHVPTPVALSQAYIFGVTLCGSAGVAGSALCSGGA</sequence>
<reference evidence="1 2" key="1">
    <citation type="submission" date="2020-04" db="EMBL/GenBank/DDBJ databases">
        <authorList>
            <person name="De Canck E."/>
        </authorList>
    </citation>
    <scope>NUCLEOTIDE SEQUENCE [LARGE SCALE GENOMIC DNA]</scope>
    <source>
        <strain evidence="1 2">LMG 22037</strain>
    </source>
</reference>